<evidence type="ECO:0000313" key="3">
    <source>
        <dbReference type="WBParaSite" id="PgR013_g102_t03"/>
    </source>
</evidence>
<feature type="region of interest" description="Disordered" evidence="1">
    <location>
        <begin position="108"/>
        <end position="153"/>
    </location>
</feature>
<feature type="region of interest" description="Disordered" evidence="1">
    <location>
        <begin position="196"/>
        <end position="235"/>
    </location>
</feature>
<feature type="compositionally biased region" description="Basic residues" evidence="1">
    <location>
        <begin position="138"/>
        <end position="148"/>
    </location>
</feature>
<reference evidence="3" key="1">
    <citation type="submission" date="2022-11" db="UniProtKB">
        <authorList>
            <consortium name="WormBaseParasite"/>
        </authorList>
    </citation>
    <scope>IDENTIFICATION</scope>
</reference>
<dbReference type="AlphaFoldDB" id="A0A915ARP5"/>
<evidence type="ECO:0000256" key="1">
    <source>
        <dbReference type="SAM" id="MobiDB-lite"/>
    </source>
</evidence>
<proteinExistence type="predicted"/>
<feature type="compositionally biased region" description="Polar residues" evidence="1">
    <location>
        <begin position="226"/>
        <end position="235"/>
    </location>
</feature>
<protein>
    <submittedName>
        <fullName evidence="3">Uncharacterized protein</fullName>
    </submittedName>
</protein>
<evidence type="ECO:0000313" key="2">
    <source>
        <dbReference type="Proteomes" id="UP000887569"/>
    </source>
</evidence>
<feature type="compositionally biased region" description="Basic and acidic residues" evidence="1">
    <location>
        <begin position="196"/>
        <end position="209"/>
    </location>
</feature>
<sequence length="235" mass="27064">SPMQLFRRDIRRQYNEPKMFAPVLIVLAATTATIHAETAFCEQLIECLVKARTKNDECLSSHMSMSSRDAKHECRNETLHNQFKQLIEQRTAHYETCLRAKAPSATPIENAKKKAKCDGIMRKHPVKRDSSPDERQTRRSLKKDKKRGQAAQKSCFRDARKIKLQCSQLAKCCSVSKQCRDTSGIDMKITEKKAEIKESQRQCRAENNGRKVGKKHKQDQTRRNKIITTSTMRAE</sequence>
<keyword evidence="2" id="KW-1185">Reference proteome</keyword>
<organism evidence="2 3">
    <name type="scientific">Parascaris univalens</name>
    <name type="common">Nematode worm</name>
    <dbReference type="NCBI Taxonomy" id="6257"/>
    <lineage>
        <taxon>Eukaryota</taxon>
        <taxon>Metazoa</taxon>
        <taxon>Ecdysozoa</taxon>
        <taxon>Nematoda</taxon>
        <taxon>Chromadorea</taxon>
        <taxon>Rhabditida</taxon>
        <taxon>Spirurina</taxon>
        <taxon>Ascaridomorpha</taxon>
        <taxon>Ascaridoidea</taxon>
        <taxon>Ascarididae</taxon>
        <taxon>Parascaris</taxon>
    </lineage>
</organism>
<dbReference type="Proteomes" id="UP000887569">
    <property type="component" value="Unplaced"/>
</dbReference>
<accession>A0A915ARP5</accession>
<name>A0A915ARP5_PARUN</name>
<dbReference type="WBParaSite" id="PgR013_g102_t03">
    <property type="protein sequence ID" value="PgR013_g102_t03"/>
    <property type="gene ID" value="PgR013_g102"/>
</dbReference>
<feature type="compositionally biased region" description="Basic and acidic residues" evidence="1">
    <location>
        <begin position="110"/>
        <end position="137"/>
    </location>
</feature>